<accession>A0ABQ5FE44</accession>
<evidence type="ECO:0008006" key="4">
    <source>
        <dbReference type="Google" id="ProtNLM"/>
    </source>
</evidence>
<feature type="compositionally biased region" description="Polar residues" evidence="1">
    <location>
        <begin position="644"/>
        <end position="655"/>
    </location>
</feature>
<evidence type="ECO:0000256" key="1">
    <source>
        <dbReference type="SAM" id="MobiDB-lite"/>
    </source>
</evidence>
<evidence type="ECO:0000313" key="2">
    <source>
        <dbReference type="EMBL" id="GJT61686.1"/>
    </source>
</evidence>
<proteinExistence type="predicted"/>
<dbReference type="PANTHER" id="PTHR11439:SF495">
    <property type="entry name" value="REVERSE TRANSCRIPTASE, RNA-DEPENDENT DNA POLYMERASE-RELATED"/>
    <property type="match status" value="1"/>
</dbReference>
<feature type="region of interest" description="Disordered" evidence="1">
    <location>
        <begin position="763"/>
        <end position="782"/>
    </location>
</feature>
<feature type="compositionally biased region" description="Basic and acidic residues" evidence="1">
    <location>
        <begin position="412"/>
        <end position="422"/>
    </location>
</feature>
<sequence length="793" mass="88409">MLPPNNLSPDESRVSVNETLYQANPKESYLVTVKRIFMYLKGTPNLGVWYPKGSGFDLKAYSDLDYVGCNLDRMSTSEGCQILGGKLVCWSAKKQSFAAMSSAEAEYVAAAGCCAQVLWIKSQLADYDDLYNKVPIFCDNTSIIAISNNLVLHSRTKHIDIRYHFIRDHILKGDIELYFVPTDLQVADIFTKPLVEPSFTRLVAELAEADSATKSITFNLSHYDKPLSFNLDVFSTVIGFEHSEKFVLIPPREIVKAGLATLGLTDENDTSLSSSDLINSSPLHPVTDKKERKSNICYTRYLSLILEHLLGEAYTNKNLKTLKSHHITALSFKTTLENETALTAHMYKVAELSPDPIKSFLPPSGEVNVDDLTDKSSSRTSMQPIIQPKAPTDLKPKKKRIPPSFKPKSSKQVRDVPQKKQVTETQSAEETMATADATQSLGASELAEDQVNQPQTVDAKKVKSSRLTSHGDVTFKQLMDEYDKKQSAATEESENPYDTEFEIKEAEHDDMDQRMEEPADFDLHSLPDDEMVDLNASADKLLDPLGQLRKEISSLTTHVQRLESSITHKVANKLEEYVPDLVVESLKATLPALISKSLKLAILEIIVESVCDSEKELRKVLKTKMGSSIRMKVRKGMKEEKANPDTQNPDPTQAKQQHKDNVMANAQREHPTIQELPSIEQAPPVYENAEHAPSVSKPAQTTIALVVHTPKEKDSEDKVSEEKPSPKRPKFLRPNPSTASPTPLSSILPQNMTMGQFTIFKITSSKYSPTPPRDESKGKGIVVEEEPLKQLLL</sequence>
<feature type="compositionally biased region" description="Basic and acidic residues" evidence="1">
    <location>
        <begin position="709"/>
        <end position="725"/>
    </location>
</feature>
<feature type="region of interest" description="Disordered" evidence="1">
    <location>
        <begin position="628"/>
        <end position="662"/>
    </location>
</feature>
<gene>
    <name evidence="2" type="ORF">Tco_1005219</name>
</gene>
<name>A0ABQ5FE44_9ASTR</name>
<dbReference type="CDD" id="cd09272">
    <property type="entry name" value="RNase_HI_RT_Ty1"/>
    <property type="match status" value="1"/>
</dbReference>
<dbReference type="Proteomes" id="UP001151760">
    <property type="component" value="Unassembled WGS sequence"/>
</dbReference>
<feature type="region of interest" description="Disordered" evidence="1">
    <location>
        <begin position="355"/>
        <end position="467"/>
    </location>
</feature>
<feature type="compositionally biased region" description="Polar residues" evidence="1">
    <location>
        <begin position="735"/>
        <end position="750"/>
    </location>
</feature>
<comment type="caution">
    <text evidence="2">The sequence shown here is derived from an EMBL/GenBank/DDBJ whole genome shotgun (WGS) entry which is preliminary data.</text>
</comment>
<keyword evidence="3" id="KW-1185">Reference proteome</keyword>
<feature type="region of interest" description="Disordered" evidence="1">
    <location>
        <begin position="709"/>
        <end position="750"/>
    </location>
</feature>
<protein>
    <recommendedName>
        <fullName evidence="4">Retrovirus-related Pol polyprotein from transposon TNT 1-94</fullName>
    </recommendedName>
</protein>
<organism evidence="2 3">
    <name type="scientific">Tanacetum coccineum</name>
    <dbReference type="NCBI Taxonomy" id="301880"/>
    <lineage>
        <taxon>Eukaryota</taxon>
        <taxon>Viridiplantae</taxon>
        <taxon>Streptophyta</taxon>
        <taxon>Embryophyta</taxon>
        <taxon>Tracheophyta</taxon>
        <taxon>Spermatophyta</taxon>
        <taxon>Magnoliopsida</taxon>
        <taxon>eudicotyledons</taxon>
        <taxon>Gunneridae</taxon>
        <taxon>Pentapetalae</taxon>
        <taxon>asterids</taxon>
        <taxon>campanulids</taxon>
        <taxon>Asterales</taxon>
        <taxon>Asteraceae</taxon>
        <taxon>Asteroideae</taxon>
        <taxon>Anthemideae</taxon>
        <taxon>Anthemidinae</taxon>
        <taxon>Tanacetum</taxon>
    </lineage>
</organism>
<dbReference type="EMBL" id="BQNB010017310">
    <property type="protein sequence ID" value="GJT61686.1"/>
    <property type="molecule type" value="Genomic_DNA"/>
</dbReference>
<reference evidence="2" key="2">
    <citation type="submission" date="2022-01" db="EMBL/GenBank/DDBJ databases">
        <authorList>
            <person name="Yamashiro T."/>
            <person name="Shiraishi A."/>
            <person name="Satake H."/>
            <person name="Nakayama K."/>
        </authorList>
    </citation>
    <scope>NUCLEOTIDE SEQUENCE</scope>
</reference>
<evidence type="ECO:0000313" key="3">
    <source>
        <dbReference type="Proteomes" id="UP001151760"/>
    </source>
</evidence>
<dbReference type="PANTHER" id="PTHR11439">
    <property type="entry name" value="GAG-POL-RELATED RETROTRANSPOSON"/>
    <property type="match status" value="1"/>
</dbReference>
<reference evidence="2" key="1">
    <citation type="journal article" date="2022" name="Int. J. Mol. Sci.">
        <title>Draft Genome of Tanacetum Coccineum: Genomic Comparison of Closely Related Tanacetum-Family Plants.</title>
        <authorList>
            <person name="Yamashiro T."/>
            <person name="Shiraishi A."/>
            <person name="Nakayama K."/>
            <person name="Satake H."/>
        </authorList>
    </citation>
    <scope>NUCLEOTIDE SEQUENCE</scope>
</reference>